<proteinExistence type="predicted"/>
<keyword evidence="4" id="KW-1185">Reference proteome</keyword>
<evidence type="ECO:0000256" key="1">
    <source>
        <dbReference type="SAM" id="MobiDB-lite"/>
    </source>
</evidence>
<dbReference type="RefSeq" id="WP_141163726.1">
    <property type="nucleotide sequence ID" value="NZ_VHQG01000002.1"/>
</dbReference>
<feature type="compositionally biased region" description="Polar residues" evidence="1">
    <location>
        <begin position="1"/>
        <end position="10"/>
    </location>
</feature>
<dbReference type="OrthoDB" id="5194448at2"/>
<name>A0A506XUI4_9MICO</name>
<evidence type="ECO:0000256" key="2">
    <source>
        <dbReference type="SAM" id="Phobius"/>
    </source>
</evidence>
<keyword evidence="2" id="KW-1133">Transmembrane helix</keyword>
<evidence type="ECO:0000313" key="3">
    <source>
        <dbReference type="EMBL" id="TPW76371.1"/>
    </source>
</evidence>
<dbReference type="EMBL" id="VHQG01000002">
    <property type="protein sequence ID" value="TPW76371.1"/>
    <property type="molecule type" value="Genomic_DNA"/>
</dbReference>
<organism evidence="3 4">
    <name type="scientific">Schumannella soli</name>
    <dbReference type="NCBI Taxonomy" id="2590779"/>
    <lineage>
        <taxon>Bacteria</taxon>
        <taxon>Bacillati</taxon>
        <taxon>Actinomycetota</taxon>
        <taxon>Actinomycetes</taxon>
        <taxon>Micrococcales</taxon>
        <taxon>Microbacteriaceae</taxon>
        <taxon>Schumannella</taxon>
    </lineage>
</organism>
<accession>A0A506XUI4</accession>
<dbReference type="InterPro" id="IPR021403">
    <property type="entry name" value="DUF3043"/>
</dbReference>
<evidence type="ECO:0000313" key="4">
    <source>
        <dbReference type="Proteomes" id="UP000316252"/>
    </source>
</evidence>
<feature type="transmembrane region" description="Helical" evidence="2">
    <location>
        <begin position="105"/>
        <end position="127"/>
    </location>
</feature>
<protein>
    <submittedName>
        <fullName evidence="3">DUF3043 domain-containing protein</fullName>
    </submittedName>
</protein>
<reference evidence="3 4" key="1">
    <citation type="submission" date="2019-06" db="EMBL/GenBank/DDBJ databases">
        <authorList>
            <person name="Li F."/>
        </authorList>
    </citation>
    <scope>NUCLEOTIDE SEQUENCE [LARGE SCALE GENOMIC DNA]</scope>
    <source>
        <strain evidence="3 4">10F1D-1</strain>
    </source>
</reference>
<sequence length="199" mass="22743">MARTPRNTEQPAAETPLELDPKLDAKKGKATPTRAQREAERLRPLVPNDRKEAARANRDKQAAEREKARVGLAAGDEKYLPVRERGPQKKYIRDYVDSRFSIGELVLPLMFLVIIVSFLPSFIPAIPQEFSAWSLYAVWGFLVLAIIDCVIMTQLLKRRLRERFGDKAERIGLYASIRALQFRMLRMPKPQVKIGQAID</sequence>
<comment type="caution">
    <text evidence="3">The sequence shown here is derived from an EMBL/GenBank/DDBJ whole genome shotgun (WGS) entry which is preliminary data.</text>
</comment>
<feature type="compositionally biased region" description="Basic and acidic residues" evidence="1">
    <location>
        <begin position="35"/>
        <end position="67"/>
    </location>
</feature>
<keyword evidence="2" id="KW-0472">Membrane</keyword>
<feature type="transmembrane region" description="Helical" evidence="2">
    <location>
        <begin position="133"/>
        <end position="156"/>
    </location>
</feature>
<dbReference type="AlphaFoldDB" id="A0A506XUI4"/>
<gene>
    <name evidence="3" type="ORF">FJ657_11375</name>
</gene>
<dbReference type="Pfam" id="PF11241">
    <property type="entry name" value="DUF3043"/>
    <property type="match status" value="1"/>
</dbReference>
<keyword evidence="2" id="KW-0812">Transmembrane</keyword>
<dbReference type="Proteomes" id="UP000316252">
    <property type="component" value="Unassembled WGS sequence"/>
</dbReference>
<feature type="region of interest" description="Disordered" evidence="1">
    <location>
        <begin position="1"/>
        <end position="67"/>
    </location>
</feature>